<dbReference type="STRING" id="48467.SAMN02745166_02725"/>
<reference evidence="7" key="1">
    <citation type="submission" date="2017-02" db="EMBL/GenBank/DDBJ databases">
        <authorList>
            <person name="Varghese N."/>
            <person name="Submissions S."/>
        </authorList>
    </citation>
    <scope>NUCLEOTIDE SEQUENCE [LARGE SCALE GENOMIC DNA]</scope>
    <source>
        <strain evidence="7">ATCC 700200</strain>
    </source>
</reference>
<dbReference type="PANTHER" id="PTHR35889:SF3">
    <property type="entry name" value="F-BOX DOMAIN-CONTAINING PROTEIN"/>
    <property type="match status" value="1"/>
</dbReference>
<organism evidence="6 7">
    <name type="scientific">Prosthecobacter debontii</name>
    <dbReference type="NCBI Taxonomy" id="48467"/>
    <lineage>
        <taxon>Bacteria</taxon>
        <taxon>Pseudomonadati</taxon>
        <taxon>Verrucomicrobiota</taxon>
        <taxon>Verrucomicrobiia</taxon>
        <taxon>Verrucomicrobiales</taxon>
        <taxon>Verrucomicrobiaceae</taxon>
        <taxon>Prosthecobacter</taxon>
    </lineage>
</organism>
<proteinExistence type="predicted"/>
<protein>
    <submittedName>
        <fullName evidence="6">Planctomycete cytochrome C</fullName>
    </submittedName>
</protein>
<evidence type="ECO:0000313" key="6">
    <source>
        <dbReference type="EMBL" id="SKA98311.1"/>
    </source>
</evidence>
<evidence type="ECO:0000256" key="2">
    <source>
        <dbReference type="SAM" id="SignalP"/>
    </source>
</evidence>
<dbReference type="Pfam" id="PF07635">
    <property type="entry name" value="PSCyt1"/>
    <property type="match status" value="1"/>
</dbReference>
<dbReference type="EMBL" id="FUYE01000008">
    <property type="protein sequence ID" value="SKA98311.1"/>
    <property type="molecule type" value="Genomic_DNA"/>
</dbReference>
<dbReference type="InterPro" id="IPR011444">
    <property type="entry name" value="DUF1549"/>
</dbReference>
<evidence type="ECO:0000259" key="4">
    <source>
        <dbReference type="Pfam" id="PF07587"/>
    </source>
</evidence>
<keyword evidence="2" id="KW-0732">Signal</keyword>
<dbReference type="Pfam" id="PF07587">
    <property type="entry name" value="PSD1"/>
    <property type="match status" value="1"/>
</dbReference>
<keyword evidence="7" id="KW-1185">Reference proteome</keyword>
<evidence type="ECO:0000256" key="1">
    <source>
        <dbReference type="SAM" id="Coils"/>
    </source>
</evidence>
<feature type="chain" id="PRO_5013250581" evidence="2">
    <location>
        <begin position="34"/>
        <end position="842"/>
    </location>
</feature>
<dbReference type="Proteomes" id="UP000190774">
    <property type="component" value="Unassembled WGS sequence"/>
</dbReference>
<gene>
    <name evidence="6" type="ORF">SAMN02745166_02725</name>
</gene>
<name>A0A1T4YAG6_9BACT</name>
<dbReference type="InterPro" id="IPR022655">
    <property type="entry name" value="DUF1553"/>
</dbReference>
<feature type="domain" description="Cytochrome C Planctomycete-type" evidence="5">
    <location>
        <begin position="55"/>
        <end position="115"/>
    </location>
</feature>
<sequence length="842" mass="94349">MTAMKVFSSLFFSLIWTAALSAASAEIMSGAHAEVSADQLQFFEKNIRPVLVEHCYKCHSAASDKIKGGLTLDTKQGLQLGGESGHAGVTPGSVGESSIYEAMTWQRDDMQMPPKNKLPEEVISNFKKWIEMGAPDPREQTVANATGGRREINMKEGRQHWSFQKPKLSVVPELKDASWARSTIDQWVQAGYEKAGLKPAPDAERRTLIRRIAFDLTGLPPSPEEVEAYLKDTSPQATEQVIQQYLDSPRFGERWGRYWLDVARYGESSGKEVNVLYPHAWRYRDYVIDAFNRDKPYDQFVKEQIAGDLMRHESQRDQAEKIVATGFLAIGSKGHNNRDRRQFTMDMVDEQIDAISQSMLGLTLACARCHDHKFDPVTQRDYYALAGIFLSSETLYGTNRQLQNNNPSSLIELEPGAGQISGLASISASEYAELKQRYETANASAEEAERAVLAQRRERRENNNAADLLRIRAARDRSEALKADLDQFYDDGSVRSLAMGVLDRDLPVNSPLLVRGDLKQPGDVVPRGLVEVLCAEDEPRNISQGSGRLDLAWFIASSDNPLTARVMVNRIWSKLMGAGIVTTPDNFGFMGQKPSHPELLDYLAISFVKKGWSVKSMIREIMLSRSYQMASTYDVANYAVDPDNKWHWRMNQRRLDAEALRDSMLAVAGTLNLYPVDGSPVARAGEGREGLVTLFRDISTPSYNYRSIYLPILRDQIPEFLTVFDFPDASLVNGERDTTNVPSQSLFLMNNPQVLSAADAFAERLGKYPGTALDRLHYAYQLAFSRVPSAEEWTAIKSFWSRFVPEATEGKGSQQAKDRAQKVALSAFCQSLLASAEFRYLN</sequence>
<dbReference type="InterPro" id="IPR011429">
    <property type="entry name" value="Cyt_c_Planctomycete-type"/>
</dbReference>
<dbReference type="PANTHER" id="PTHR35889">
    <property type="entry name" value="CYCLOINULO-OLIGOSACCHARIDE FRUCTANOTRANSFERASE-RELATED"/>
    <property type="match status" value="1"/>
</dbReference>
<feature type="domain" description="DUF1549" evidence="3">
    <location>
        <begin position="184"/>
        <end position="392"/>
    </location>
</feature>
<dbReference type="AlphaFoldDB" id="A0A1T4YAG6"/>
<evidence type="ECO:0000259" key="5">
    <source>
        <dbReference type="Pfam" id="PF07635"/>
    </source>
</evidence>
<keyword evidence="1" id="KW-0175">Coiled coil</keyword>
<feature type="signal peptide" evidence="2">
    <location>
        <begin position="1"/>
        <end position="33"/>
    </location>
</feature>
<evidence type="ECO:0000313" key="7">
    <source>
        <dbReference type="Proteomes" id="UP000190774"/>
    </source>
</evidence>
<evidence type="ECO:0000259" key="3">
    <source>
        <dbReference type="Pfam" id="PF07583"/>
    </source>
</evidence>
<feature type="coiled-coil region" evidence="1">
    <location>
        <begin position="428"/>
        <end position="491"/>
    </location>
</feature>
<dbReference type="Pfam" id="PF07583">
    <property type="entry name" value="PSCyt2"/>
    <property type="match status" value="1"/>
</dbReference>
<accession>A0A1T4YAG6</accession>
<feature type="domain" description="DUF1553" evidence="4">
    <location>
        <begin position="547"/>
        <end position="799"/>
    </location>
</feature>